<dbReference type="EMBL" id="JABACJ020000009">
    <property type="protein sequence ID" value="MBU3876364.1"/>
    <property type="molecule type" value="Genomic_DNA"/>
</dbReference>
<comment type="subcellular location">
    <subcellularLocation>
        <location evidence="1">Cell membrane</location>
        <topology evidence="1">Multi-pass membrane protein</topology>
    </subcellularLocation>
</comment>
<feature type="transmembrane region" description="Helical" evidence="6">
    <location>
        <begin position="602"/>
        <end position="623"/>
    </location>
</feature>
<evidence type="ECO:0000256" key="4">
    <source>
        <dbReference type="ARBA" id="ARBA00022989"/>
    </source>
</evidence>
<keyword evidence="2" id="KW-1003">Cell membrane</keyword>
<dbReference type="Proteomes" id="UP000723714">
    <property type="component" value="Unassembled WGS sequence"/>
</dbReference>
<feature type="transmembrane region" description="Helical" evidence="6">
    <location>
        <begin position="113"/>
        <end position="137"/>
    </location>
</feature>
<sequence>MFFNLVLKNSRKNRKENGLFFASLIVSIIAFYIILSLENQDVMKFLLKMESDAVNRIYQLLPALYGVSLVLLFFLVYFAGRYQMELRSHELGMYLMMGMRRLRMFVMLMAEDFFHSLFALLVGIPAAVFLSEMISLITAKLVGLGIIGHSFGFSWKAVLWTVVGFILIKSAAMLIFCISVMRKEVVSLLADTQEEKQKVKRPVIYYLELLLGLLLLAGAYYLAIQGKAWEDVKNMGLTLFLGSLGTVLLFRGGGMILELLLKIRKQKRGLWTFTFRQLQENVFLRPGSLAVSSLLILAALCCFGYGVSVSSQANGKEIHTVDYTFVGKKDAVEKELEAAGVRDRFAQMIEVRAGMADQEMPFSCEKLIRAADSLEESEEKANVVESLGFFTSPYYISLSGYNQLLGLAGKEPIELKDHQVALYSDDDFYSGKRLEILEAMLLKMPTVKIGSTSYQLTSEMYQTNFVVDRSITVALGVIVPDSLYDQIVTINDTTYLDAVLDSNLVKEKGLMQAMQSVNQRLDQTQLQYESYLQNMGRQLFYQVALGYITIYLAVIFLIIANTVMGVQYLMHQQKTGRRYRTLIRLGSSYKSLCASSNRQIRWYFGLPVVVAVISSFFGVRALFTGFLTESIRTMGPLLFKISGAMILFIVVVELIYISAVMRLGIRQILRRMDSKREE</sequence>
<keyword evidence="5 6" id="KW-0472">Membrane</keyword>
<evidence type="ECO:0000256" key="5">
    <source>
        <dbReference type="ARBA" id="ARBA00023136"/>
    </source>
</evidence>
<feature type="transmembrane region" description="Helical" evidence="6">
    <location>
        <begin position="57"/>
        <end position="79"/>
    </location>
</feature>
<evidence type="ECO:0000313" key="8">
    <source>
        <dbReference type="EMBL" id="MBU3876364.1"/>
    </source>
</evidence>
<organism evidence="8 9">
    <name type="scientific">Faecalicatena faecalis</name>
    <dbReference type="NCBI Taxonomy" id="2726362"/>
    <lineage>
        <taxon>Bacteria</taxon>
        <taxon>Bacillati</taxon>
        <taxon>Bacillota</taxon>
        <taxon>Clostridia</taxon>
        <taxon>Lachnospirales</taxon>
        <taxon>Lachnospiraceae</taxon>
        <taxon>Faecalicatena</taxon>
    </lineage>
</organism>
<evidence type="ECO:0000256" key="1">
    <source>
        <dbReference type="ARBA" id="ARBA00004651"/>
    </source>
</evidence>
<feature type="transmembrane region" description="Helical" evidence="6">
    <location>
        <begin position="544"/>
        <end position="570"/>
    </location>
</feature>
<feature type="transmembrane region" description="Helical" evidence="6">
    <location>
        <begin position="18"/>
        <end position="37"/>
    </location>
</feature>
<feature type="transmembrane region" description="Helical" evidence="6">
    <location>
        <begin position="157"/>
        <end position="182"/>
    </location>
</feature>
<dbReference type="RefSeq" id="WP_216241615.1">
    <property type="nucleotide sequence ID" value="NZ_JABACJ020000009.1"/>
</dbReference>
<evidence type="ECO:0000256" key="6">
    <source>
        <dbReference type="SAM" id="Phobius"/>
    </source>
</evidence>
<accession>A0ABS6D449</accession>
<feature type="transmembrane region" description="Helical" evidence="6">
    <location>
        <begin position="282"/>
        <end position="307"/>
    </location>
</feature>
<keyword evidence="3 6" id="KW-0812">Transmembrane</keyword>
<dbReference type="InterPro" id="IPR003838">
    <property type="entry name" value="ABC3_permease_C"/>
</dbReference>
<keyword evidence="9" id="KW-1185">Reference proteome</keyword>
<evidence type="ECO:0000259" key="7">
    <source>
        <dbReference type="Pfam" id="PF02687"/>
    </source>
</evidence>
<dbReference type="PANTHER" id="PTHR46795:SF3">
    <property type="entry name" value="ABC TRANSPORTER PERMEASE"/>
    <property type="match status" value="1"/>
</dbReference>
<feature type="transmembrane region" description="Helical" evidence="6">
    <location>
        <begin position="643"/>
        <end position="665"/>
    </location>
</feature>
<feature type="transmembrane region" description="Helical" evidence="6">
    <location>
        <begin position="235"/>
        <end position="261"/>
    </location>
</feature>
<keyword evidence="4 6" id="KW-1133">Transmembrane helix</keyword>
<proteinExistence type="predicted"/>
<dbReference type="InterPro" id="IPR052536">
    <property type="entry name" value="ABC-4_Integral_Memb_Prot"/>
</dbReference>
<feature type="domain" description="ABC3 transporter permease C-terminal" evidence="7">
    <location>
        <begin position="65"/>
        <end position="184"/>
    </location>
</feature>
<dbReference type="Pfam" id="PF02687">
    <property type="entry name" value="FtsX"/>
    <property type="match status" value="1"/>
</dbReference>
<protein>
    <submittedName>
        <fullName evidence="8">ABC transporter permease</fullName>
    </submittedName>
</protein>
<evidence type="ECO:0000313" key="9">
    <source>
        <dbReference type="Proteomes" id="UP000723714"/>
    </source>
</evidence>
<evidence type="ECO:0000256" key="2">
    <source>
        <dbReference type="ARBA" id="ARBA00022475"/>
    </source>
</evidence>
<comment type="caution">
    <text evidence="8">The sequence shown here is derived from an EMBL/GenBank/DDBJ whole genome shotgun (WGS) entry which is preliminary data.</text>
</comment>
<reference evidence="8 9" key="1">
    <citation type="submission" date="2021-06" db="EMBL/GenBank/DDBJ databases">
        <title>Faecalicatena sp. nov. isolated from porcine feces.</title>
        <authorList>
            <person name="Oh B.S."/>
            <person name="Lee J.H."/>
        </authorList>
    </citation>
    <scope>NUCLEOTIDE SEQUENCE [LARGE SCALE GENOMIC DNA]</scope>
    <source>
        <strain evidence="8 9">AGMB00832</strain>
    </source>
</reference>
<gene>
    <name evidence="8" type="ORF">HGO97_011120</name>
</gene>
<evidence type="ECO:0000256" key="3">
    <source>
        <dbReference type="ARBA" id="ARBA00022692"/>
    </source>
</evidence>
<dbReference type="PANTHER" id="PTHR46795">
    <property type="entry name" value="ABC TRANSPORTER PERMEASE-RELATED-RELATED"/>
    <property type="match status" value="1"/>
</dbReference>
<name>A0ABS6D449_9FIRM</name>
<feature type="transmembrane region" description="Helical" evidence="6">
    <location>
        <begin position="203"/>
        <end position="223"/>
    </location>
</feature>